<comment type="similarity">
    <text evidence="1">Belongs to the virb1 family.</text>
</comment>
<dbReference type="STRING" id="1238182.C882_3304"/>
<feature type="chain" id="PRO_5003931271" evidence="3">
    <location>
        <begin position="42"/>
        <end position="460"/>
    </location>
</feature>
<evidence type="ECO:0000256" key="3">
    <source>
        <dbReference type="SAM" id="SignalP"/>
    </source>
</evidence>
<proteinExistence type="inferred from homology"/>
<dbReference type="InterPro" id="IPR011990">
    <property type="entry name" value="TPR-like_helical_dom_sf"/>
</dbReference>
<protein>
    <submittedName>
        <fullName evidence="5">Lytic transglycosylase, catalytic</fullName>
    </submittedName>
</protein>
<keyword evidence="3" id="KW-0732">Signal</keyword>
<comment type="caution">
    <text evidence="5">The sequence shown here is derived from an EMBL/GenBank/DDBJ whole genome shotgun (WGS) entry which is preliminary data.</text>
</comment>
<dbReference type="InterPro" id="IPR023346">
    <property type="entry name" value="Lysozyme-like_dom_sf"/>
</dbReference>
<feature type="signal peptide" evidence="3">
    <location>
        <begin position="1"/>
        <end position="41"/>
    </location>
</feature>
<gene>
    <name evidence="5" type="ORF">C882_3304</name>
</gene>
<dbReference type="Gene3D" id="1.10.530.10">
    <property type="match status" value="1"/>
</dbReference>
<reference evidence="5 6" key="1">
    <citation type="journal article" date="2013" name="Genome Announc.">
        <title>Draft Genome Sequence of an Alphaproteobacterium, Caenispirillum salinarum AK4(T), Isolated from a Solar Saltern.</title>
        <authorList>
            <person name="Khatri I."/>
            <person name="Singh A."/>
            <person name="Korpole S."/>
            <person name="Pinnaka A.K."/>
            <person name="Subramanian S."/>
        </authorList>
    </citation>
    <scope>NUCLEOTIDE SEQUENCE [LARGE SCALE GENOMIC DNA]</scope>
    <source>
        <strain evidence="5 6">AK4</strain>
    </source>
</reference>
<organism evidence="5 6">
    <name type="scientific">Caenispirillum salinarum AK4</name>
    <dbReference type="NCBI Taxonomy" id="1238182"/>
    <lineage>
        <taxon>Bacteria</taxon>
        <taxon>Pseudomonadati</taxon>
        <taxon>Pseudomonadota</taxon>
        <taxon>Alphaproteobacteria</taxon>
        <taxon>Rhodospirillales</taxon>
        <taxon>Novispirillaceae</taxon>
        <taxon>Caenispirillum</taxon>
    </lineage>
</organism>
<sequence length="460" mass="48671">MPVHFISFRWRRTAPWRVVAGLCLGLGAAAAVGGPAGPVLAQQPDAAAEATGAAAPPPPTAMGAGAGPALAQPMDQDPRPPAVPGTPDAAQAVAQGRTCLEEARRQEQALDIPEGLLTAVALAESGRWDAQAGALRAWPWTLNVDGTGLYFDSMAEARAAAVDALRQGIRQVDMGCMQVSMAWHARAFETVTEALTPIDNVAYGALYLRQLYDRHGEWGEAVRRYHSGDAARGEAYLRRVLDLWQGGAETQADLPGRMVTADRRDSPHHKAADRLKAGDHAQALGLYRGILERNPDDRTALAGRALALENLDRPREAAAAWTDYLRREPESRQAADRLGMLARAGLPAAEARSVLSRALAVAPRSVTLLDALARLELAAGDAASAAGLLGRAATLAPEDAGAQYNAAVTLDRAGHMREAAGFYEAALRAARKNPAAAAALPLDQARDRLGWLRGRLAGRP</sequence>
<dbReference type="SUPFAM" id="SSF53955">
    <property type="entry name" value="Lysozyme-like"/>
    <property type="match status" value="1"/>
</dbReference>
<accession>K9H1W3</accession>
<dbReference type="Proteomes" id="UP000009881">
    <property type="component" value="Unassembled WGS sequence"/>
</dbReference>
<dbReference type="Gene3D" id="1.25.40.10">
    <property type="entry name" value="Tetratricopeptide repeat domain"/>
    <property type="match status" value="2"/>
</dbReference>
<dbReference type="InterPro" id="IPR008258">
    <property type="entry name" value="Transglycosylase_SLT_dom_1"/>
</dbReference>
<dbReference type="AlphaFoldDB" id="K9H1W3"/>
<evidence type="ECO:0000256" key="1">
    <source>
        <dbReference type="ARBA" id="ARBA00009387"/>
    </source>
</evidence>
<feature type="compositionally biased region" description="Low complexity" evidence="2">
    <location>
        <begin position="61"/>
        <end position="73"/>
    </location>
</feature>
<dbReference type="EMBL" id="ANHY01000004">
    <property type="protein sequence ID" value="EKV32240.1"/>
    <property type="molecule type" value="Genomic_DNA"/>
</dbReference>
<evidence type="ECO:0000313" key="6">
    <source>
        <dbReference type="Proteomes" id="UP000009881"/>
    </source>
</evidence>
<feature type="domain" description="Transglycosylase SLT" evidence="4">
    <location>
        <begin position="105"/>
        <end position="233"/>
    </location>
</feature>
<evidence type="ECO:0000259" key="4">
    <source>
        <dbReference type="Pfam" id="PF01464"/>
    </source>
</evidence>
<dbReference type="SUPFAM" id="SSF48452">
    <property type="entry name" value="TPR-like"/>
    <property type="match status" value="1"/>
</dbReference>
<evidence type="ECO:0000256" key="2">
    <source>
        <dbReference type="SAM" id="MobiDB-lite"/>
    </source>
</evidence>
<dbReference type="eggNOG" id="COG0741">
    <property type="taxonomic scope" value="Bacteria"/>
</dbReference>
<dbReference type="eggNOG" id="COG0457">
    <property type="taxonomic scope" value="Bacteria"/>
</dbReference>
<evidence type="ECO:0000313" key="5">
    <source>
        <dbReference type="EMBL" id="EKV32240.1"/>
    </source>
</evidence>
<keyword evidence="6" id="KW-1185">Reference proteome</keyword>
<name>K9H1W3_9PROT</name>
<feature type="region of interest" description="Disordered" evidence="2">
    <location>
        <begin position="48"/>
        <end position="96"/>
    </location>
</feature>
<dbReference type="Pfam" id="PF01464">
    <property type="entry name" value="SLT"/>
    <property type="match status" value="1"/>
</dbReference>